<evidence type="ECO:0000313" key="3">
    <source>
        <dbReference type="Proteomes" id="UP000236752"/>
    </source>
</evidence>
<dbReference type="Pfam" id="PF01425">
    <property type="entry name" value="Amidase"/>
    <property type="match status" value="1"/>
</dbReference>
<dbReference type="AlphaFoldDB" id="A0A1H5YL62"/>
<sequence>MADWTEMTAADLGRGIAKGEIDPAALCETYLDKIANHPMRDRIYARVTPERARAEAAAASDRAARGARLSPLDGVPVSWKDLFDTAGTATEAGSKLLEGRVPDRDAWVLRNATALGLVCLGKTHMSELAFSGLGLNPVTATSPCVNDEDAVSGGSSSGAAASVAYGLAAAAVGSDTGGSVRVPSAWNDLVGLKTTSGRIPLTGVVPLAAKFDTIGPLCQSVEDAALMLAAIEGQGAMGLPRGSLKGRRFGALQTIVMDDLRDTPAKAYADALDRLRKAGAEIVDVTCPEIQGPMDNAGILYTSEAWGTWGDQITAKGDVMFPPIRERFEGGAGHKASDYVAAWLQLDQVRQVWAQKMAGFDAVLCPTVPNMPPNVDRLMSDNDYYVTENLLTLRNTRVGNLMGLAVVTLPTGTASCGISLMGRADGEESLLAVAVAAERALGE</sequence>
<dbReference type="PANTHER" id="PTHR11895:SF176">
    <property type="entry name" value="AMIDASE AMID-RELATED"/>
    <property type="match status" value="1"/>
</dbReference>
<dbReference type="RefSeq" id="WP_103910494.1">
    <property type="nucleotide sequence ID" value="NZ_FNUZ01000003.1"/>
</dbReference>
<dbReference type="SUPFAM" id="SSF75304">
    <property type="entry name" value="Amidase signature (AS) enzymes"/>
    <property type="match status" value="1"/>
</dbReference>
<evidence type="ECO:0000259" key="1">
    <source>
        <dbReference type="Pfam" id="PF01425"/>
    </source>
</evidence>
<evidence type="ECO:0000313" key="2">
    <source>
        <dbReference type="EMBL" id="SEG24881.1"/>
    </source>
</evidence>
<dbReference type="Proteomes" id="UP000236752">
    <property type="component" value="Unassembled WGS sequence"/>
</dbReference>
<dbReference type="InterPro" id="IPR000120">
    <property type="entry name" value="Amidase"/>
</dbReference>
<accession>A0A1H5YL62</accession>
<organism evidence="2 3">
    <name type="scientific">Thalassococcus halodurans</name>
    <dbReference type="NCBI Taxonomy" id="373675"/>
    <lineage>
        <taxon>Bacteria</taxon>
        <taxon>Pseudomonadati</taxon>
        <taxon>Pseudomonadota</taxon>
        <taxon>Alphaproteobacteria</taxon>
        <taxon>Rhodobacterales</taxon>
        <taxon>Roseobacteraceae</taxon>
        <taxon>Thalassococcus</taxon>
    </lineage>
</organism>
<proteinExistence type="predicted"/>
<dbReference type="Gene3D" id="3.90.1300.10">
    <property type="entry name" value="Amidase signature (AS) domain"/>
    <property type="match status" value="1"/>
</dbReference>
<gene>
    <name evidence="2" type="ORF">SAMN04488045_2158</name>
</gene>
<dbReference type="GO" id="GO:0016740">
    <property type="term" value="F:transferase activity"/>
    <property type="evidence" value="ECO:0007669"/>
    <property type="project" value="UniProtKB-KW"/>
</dbReference>
<feature type="domain" description="Amidase" evidence="1">
    <location>
        <begin position="26"/>
        <end position="431"/>
    </location>
</feature>
<dbReference type="InterPro" id="IPR020556">
    <property type="entry name" value="Amidase_CS"/>
</dbReference>
<keyword evidence="3" id="KW-1185">Reference proteome</keyword>
<protein>
    <submittedName>
        <fullName evidence="2">Aspartyl-tRNA(Asn)/glutamyl-tRNA(Gln) amidotransferase subunit A</fullName>
    </submittedName>
</protein>
<dbReference type="InterPro" id="IPR023631">
    <property type="entry name" value="Amidase_dom"/>
</dbReference>
<dbReference type="PANTHER" id="PTHR11895">
    <property type="entry name" value="TRANSAMIDASE"/>
    <property type="match status" value="1"/>
</dbReference>
<name>A0A1H5YL62_9RHOB</name>
<dbReference type="EMBL" id="FNUZ01000003">
    <property type="protein sequence ID" value="SEG24881.1"/>
    <property type="molecule type" value="Genomic_DNA"/>
</dbReference>
<dbReference type="OrthoDB" id="9811471at2"/>
<reference evidence="2 3" key="1">
    <citation type="submission" date="2016-10" db="EMBL/GenBank/DDBJ databases">
        <authorList>
            <person name="de Groot N.N."/>
        </authorList>
    </citation>
    <scope>NUCLEOTIDE SEQUENCE [LARGE SCALE GENOMIC DNA]</scope>
    <source>
        <strain evidence="2 3">DSM 26915</strain>
    </source>
</reference>
<dbReference type="InterPro" id="IPR036928">
    <property type="entry name" value="AS_sf"/>
</dbReference>
<keyword evidence="2" id="KW-0808">Transferase</keyword>
<dbReference type="PROSITE" id="PS00571">
    <property type="entry name" value="AMIDASES"/>
    <property type="match status" value="1"/>
</dbReference>